<comment type="caution">
    <text evidence="1">The sequence shown here is derived from an EMBL/GenBank/DDBJ whole genome shotgun (WGS) entry which is preliminary data.</text>
</comment>
<evidence type="ECO:0000313" key="1">
    <source>
        <dbReference type="EMBL" id="PWJ94676.1"/>
    </source>
</evidence>
<proteinExistence type="predicted"/>
<dbReference type="RefSeq" id="WP_245951652.1">
    <property type="nucleotide sequence ID" value="NZ_QGGH01000001.1"/>
</dbReference>
<gene>
    <name evidence="1" type="ORF">C8D77_1011362</name>
</gene>
<reference evidence="1 2" key="1">
    <citation type="submission" date="2018-05" db="EMBL/GenBank/DDBJ databases">
        <title>Genomic Encyclopedia of Type Strains, Phase IV (KMG-IV): sequencing the most valuable type-strain genomes for metagenomic binning, comparative biology and taxonomic classification.</title>
        <authorList>
            <person name="Goeker M."/>
        </authorList>
    </citation>
    <scope>NUCLEOTIDE SEQUENCE [LARGE SCALE GENOMIC DNA]</scope>
    <source>
        <strain evidence="1 2">DSM 2626</strain>
    </source>
</reference>
<sequence length="157" mass="17971">MDAADFARACGYTGDSPALLEAFEAIRRNGIVHARLDHIRRKAVIDELKQSEALFLAAIGPALSAEEAIEDAARVIACWRNMPRWRQERRLPDLIRAKQQRLVARYFRRHGHRLWAREAARGLDQPIAGSISRFFFLECTRVADRSTCIVWNVQDCP</sequence>
<evidence type="ECO:0000313" key="2">
    <source>
        <dbReference type="Proteomes" id="UP000245631"/>
    </source>
</evidence>
<name>A0A8E2WKJ6_RHILI</name>
<accession>A0A8E2WKJ6</accession>
<dbReference type="GeneID" id="61050692"/>
<protein>
    <submittedName>
        <fullName evidence="1">Uncharacterized protein</fullName>
    </submittedName>
</protein>
<organism evidence="1 2">
    <name type="scientific">Rhizobium loti</name>
    <name type="common">Mesorhizobium loti</name>
    <dbReference type="NCBI Taxonomy" id="381"/>
    <lineage>
        <taxon>Bacteria</taxon>
        <taxon>Pseudomonadati</taxon>
        <taxon>Pseudomonadota</taxon>
        <taxon>Alphaproteobacteria</taxon>
        <taxon>Hyphomicrobiales</taxon>
        <taxon>Phyllobacteriaceae</taxon>
        <taxon>Mesorhizobium</taxon>
    </lineage>
</organism>
<dbReference type="EMBL" id="QGGH01000001">
    <property type="protein sequence ID" value="PWJ94676.1"/>
    <property type="molecule type" value="Genomic_DNA"/>
</dbReference>
<dbReference type="Proteomes" id="UP000245631">
    <property type="component" value="Unassembled WGS sequence"/>
</dbReference>
<dbReference type="AlphaFoldDB" id="A0A8E2WKJ6"/>